<feature type="domain" description="DDE-1" evidence="2">
    <location>
        <begin position="23"/>
        <end position="127"/>
    </location>
</feature>
<organism evidence="3 4">
    <name type="scientific">Mugilogobius chulae</name>
    <name type="common">yellowstripe goby</name>
    <dbReference type="NCBI Taxonomy" id="88201"/>
    <lineage>
        <taxon>Eukaryota</taxon>
        <taxon>Metazoa</taxon>
        <taxon>Chordata</taxon>
        <taxon>Craniata</taxon>
        <taxon>Vertebrata</taxon>
        <taxon>Euteleostomi</taxon>
        <taxon>Actinopterygii</taxon>
        <taxon>Neopterygii</taxon>
        <taxon>Teleostei</taxon>
        <taxon>Neoteleostei</taxon>
        <taxon>Acanthomorphata</taxon>
        <taxon>Gobiaria</taxon>
        <taxon>Gobiiformes</taxon>
        <taxon>Gobioidei</taxon>
        <taxon>Gobiidae</taxon>
        <taxon>Gobionellinae</taxon>
        <taxon>Mugilogobius</taxon>
    </lineage>
</organism>
<dbReference type="PANTHER" id="PTHR19303">
    <property type="entry name" value="TRANSPOSON"/>
    <property type="match status" value="1"/>
</dbReference>
<sequence length="178" mass="20288">MDGSRNDERLAHKVLRPDGFFRSRKALLVMDSMRAHITPQFKAKLKAVNTIPAIIPGGLTKILQPLDISVNRSFKAVLHLLWEQWMMEGEHSFTATGRLRHATFQQVIEWIDKTWTSLTTNTIVSGFRKVGITENETDVESDDSDAEEEEAPRLPPELAELFVSDTEDEEFKGFSEEE</sequence>
<accession>A0AAW0N7R9</accession>
<evidence type="ECO:0000259" key="2">
    <source>
        <dbReference type="Pfam" id="PF03184"/>
    </source>
</evidence>
<dbReference type="PANTHER" id="PTHR19303:SF71">
    <property type="entry name" value="ZINC FINGER PHD-TYPE DOMAIN-CONTAINING PROTEIN"/>
    <property type="match status" value="1"/>
</dbReference>
<evidence type="ECO:0000256" key="1">
    <source>
        <dbReference type="SAM" id="MobiDB-lite"/>
    </source>
</evidence>
<proteinExistence type="predicted"/>
<comment type="caution">
    <text evidence="3">The sequence shown here is derived from an EMBL/GenBank/DDBJ whole genome shotgun (WGS) entry which is preliminary data.</text>
</comment>
<feature type="region of interest" description="Disordered" evidence="1">
    <location>
        <begin position="134"/>
        <end position="178"/>
    </location>
</feature>
<dbReference type="GO" id="GO:0003677">
    <property type="term" value="F:DNA binding"/>
    <property type="evidence" value="ECO:0007669"/>
    <property type="project" value="TreeGrafter"/>
</dbReference>
<dbReference type="InterPro" id="IPR004875">
    <property type="entry name" value="DDE_SF_endonuclease_dom"/>
</dbReference>
<evidence type="ECO:0000313" key="4">
    <source>
        <dbReference type="Proteomes" id="UP001460270"/>
    </source>
</evidence>
<feature type="compositionally biased region" description="Acidic residues" evidence="1">
    <location>
        <begin position="135"/>
        <end position="150"/>
    </location>
</feature>
<evidence type="ECO:0000313" key="3">
    <source>
        <dbReference type="EMBL" id="KAK7890943.1"/>
    </source>
</evidence>
<dbReference type="InterPro" id="IPR050863">
    <property type="entry name" value="CenT-Element_Derived"/>
</dbReference>
<dbReference type="GO" id="GO:0005634">
    <property type="term" value="C:nucleus"/>
    <property type="evidence" value="ECO:0007669"/>
    <property type="project" value="TreeGrafter"/>
</dbReference>
<reference evidence="4" key="1">
    <citation type="submission" date="2024-04" db="EMBL/GenBank/DDBJ databases">
        <title>Salinicola lusitanus LLJ914,a marine bacterium isolated from the Okinawa Trough.</title>
        <authorList>
            <person name="Li J."/>
        </authorList>
    </citation>
    <scope>NUCLEOTIDE SEQUENCE [LARGE SCALE GENOMIC DNA]</scope>
</reference>
<dbReference type="AlphaFoldDB" id="A0AAW0N7R9"/>
<keyword evidence="4" id="KW-1185">Reference proteome</keyword>
<dbReference type="EMBL" id="JBBPFD010000017">
    <property type="protein sequence ID" value="KAK7890943.1"/>
    <property type="molecule type" value="Genomic_DNA"/>
</dbReference>
<dbReference type="Proteomes" id="UP001460270">
    <property type="component" value="Unassembled WGS sequence"/>
</dbReference>
<name>A0AAW0N7R9_9GOBI</name>
<gene>
    <name evidence="3" type="ORF">WMY93_022906</name>
</gene>
<protein>
    <recommendedName>
        <fullName evidence="2">DDE-1 domain-containing protein</fullName>
    </recommendedName>
</protein>
<dbReference type="Pfam" id="PF03184">
    <property type="entry name" value="DDE_1"/>
    <property type="match status" value="1"/>
</dbReference>